<protein>
    <submittedName>
        <fullName evidence="1">Oxysterol-binding protein-related protein 1C</fullName>
    </submittedName>
</protein>
<name>A0AAP0C029_9ASPA</name>
<dbReference type="AlphaFoldDB" id="A0AAP0C029"/>
<gene>
    <name evidence="1" type="primary">ORP1C</name>
    <name evidence="1" type="ORF">KSP39_PZI000936</name>
</gene>
<proteinExistence type="predicted"/>
<dbReference type="Proteomes" id="UP001418222">
    <property type="component" value="Unassembled WGS sequence"/>
</dbReference>
<accession>A0AAP0C029</accession>
<dbReference type="SUPFAM" id="SSF144000">
    <property type="entry name" value="Oxysterol-binding protein-like"/>
    <property type="match status" value="1"/>
</dbReference>
<sequence length="244" mass="27572">MFGISCFWKAPNEQDELPFYIRLWEKTHKGKHNEWQGETVVETYNTLLDLHDTQMREKGDDKGSAAGCSSFPQPHEIHGYSNIINTHHPQLPDFSFDNPVAGINIHLLQHLSAEQAPSLVPNNFIPPSSCINPVDLEYSHNLMKLTSSNICYGSGGAADTFLSEKMAARNWSISLEQFCNGKLRPDQRCLEIGEFDMANSEKSRLEQRQYHTSDILVVSLIGEQKNQRSPLHSLDHPAIKLTIT</sequence>
<reference evidence="1 2" key="1">
    <citation type="journal article" date="2022" name="Nat. Plants">
        <title>Genomes of leafy and leafless Platanthera orchids illuminate the evolution of mycoheterotrophy.</title>
        <authorList>
            <person name="Li M.H."/>
            <person name="Liu K.W."/>
            <person name="Li Z."/>
            <person name="Lu H.C."/>
            <person name="Ye Q.L."/>
            <person name="Zhang D."/>
            <person name="Wang J.Y."/>
            <person name="Li Y.F."/>
            <person name="Zhong Z.M."/>
            <person name="Liu X."/>
            <person name="Yu X."/>
            <person name="Liu D.K."/>
            <person name="Tu X.D."/>
            <person name="Liu B."/>
            <person name="Hao Y."/>
            <person name="Liao X.Y."/>
            <person name="Jiang Y.T."/>
            <person name="Sun W.H."/>
            <person name="Chen J."/>
            <person name="Chen Y.Q."/>
            <person name="Ai Y."/>
            <person name="Zhai J.W."/>
            <person name="Wu S.S."/>
            <person name="Zhou Z."/>
            <person name="Hsiao Y.Y."/>
            <person name="Wu W.L."/>
            <person name="Chen Y.Y."/>
            <person name="Lin Y.F."/>
            <person name="Hsu J.L."/>
            <person name="Li C.Y."/>
            <person name="Wang Z.W."/>
            <person name="Zhao X."/>
            <person name="Zhong W.Y."/>
            <person name="Ma X.K."/>
            <person name="Ma L."/>
            <person name="Huang J."/>
            <person name="Chen G.Z."/>
            <person name="Huang M.Z."/>
            <person name="Huang L."/>
            <person name="Peng D.H."/>
            <person name="Luo Y.B."/>
            <person name="Zou S.Q."/>
            <person name="Chen S.P."/>
            <person name="Lan S."/>
            <person name="Tsai W.C."/>
            <person name="Van de Peer Y."/>
            <person name="Liu Z.J."/>
        </authorList>
    </citation>
    <scope>NUCLEOTIDE SEQUENCE [LARGE SCALE GENOMIC DNA]</scope>
    <source>
        <strain evidence="1">Lor287</strain>
    </source>
</reference>
<dbReference type="EMBL" id="JBBWWQ010000001">
    <property type="protein sequence ID" value="KAK8956901.1"/>
    <property type="molecule type" value="Genomic_DNA"/>
</dbReference>
<evidence type="ECO:0000313" key="2">
    <source>
        <dbReference type="Proteomes" id="UP001418222"/>
    </source>
</evidence>
<evidence type="ECO:0000313" key="1">
    <source>
        <dbReference type="EMBL" id="KAK8956901.1"/>
    </source>
</evidence>
<organism evidence="1 2">
    <name type="scientific">Platanthera zijinensis</name>
    <dbReference type="NCBI Taxonomy" id="2320716"/>
    <lineage>
        <taxon>Eukaryota</taxon>
        <taxon>Viridiplantae</taxon>
        <taxon>Streptophyta</taxon>
        <taxon>Embryophyta</taxon>
        <taxon>Tracheophyta</taxon>
        <taxon>Spermatophyta</taxon>
        <taxon>Magnoliopsida</taxon>
        <taxon>Liliopsida</taxon>
        <taxon>Asparagales</taxon>
        <taxon>Orchidaceae</taxon>
        <taxon>Orchidoideae</taxon>
        <taxon>Orchideae</taxon>
        <taxon>Orchidinae</taxon>
        <taxon>Platanthera</taxon>
    </lineage>
</organism>
<keyword evidence="2" id="KW-1185">Reference proteome</keyword>
<comment type="caution">
    <text evidence="1">The sequence shown here is derived from an EMBL/GenBank/DDBJ whole genome shotgun (WGS) entry which is preliminary data.</text>
</comment>
<dbReference type="InterPro" id="IPR037239">
    <property type="entry name" value="OSBP_sf"/>
</dbReference>